<dbReference type="AlphaFoldDB" id="A0AAV2QJE8"/>
<reference evidence="1 2" key="1">
    <citation type="submission" date="2024-05" db="EMBL/GenBank/DDBJ databases">
        <authorList>
            <person name="Wallberg A."/>
        </authorList>
    </citation>
    <scope>NUCLEOTIDE SEQUENCE [LARGE SCALE GENOMIC DNA]</scope>
</reference>
<gene>
    <name evidence="1" type="ORF">MNOR_LOCUS12190</name>
</gene>
<name>A0AAV2QJE8_MEGNR</name>
<dbReference type="EMBL" id="CAXKWB010006613">
    <property type="protein sequence ID" value="CAL4083610.1"/>
    <property type="molecule type" value="Genomic_DNA"/>
</dbReference>
<protein>
    <submittedName>
        <fullName evidence="1">Uncharacterized protein</fullName>
    </submittedName>
</protein>
<accession>A0AAV2QJE8</accession>
<evidence type="ECO:0000313" key="1">
    <source>
        <dbReference type="EMBL" id="CAL4083610.1"/>
    </source>
</evidence>
<proteinExistence type="predicted"/>
<organism evidence="1 2">
    <name type="scientific">Meganyctiphanes norvegica</name>
    <name type="common">Northern krill</name>
    <name type="synonym">Thysanopoda norvegica</name>
    <dbReference type="NCBI Taxonomy" id="48144"/>
    <lineage>
        <taxon>Eukaryota</taxon>
        <taxon>Metazoa</taxon>
        <taxon>Ecdysozoa</taxon>
        <taxon>Arthropoda</taxon>
        <taxon>Crustacea</taxon>
        <taxon>Multicrustacea</taxon>
        <taxon>Malacostraca</taxon>
        <taxon>Eumalacostraca</taxon>
        <taxon>Eucarida</taxon>
        <taxon>Euphausiacea</taxon>
        <taxon>Euphausiidae</taxon>
        <taxon>Meganyctiphanes</taxon>
    </lineage>
</organism>
<sequence>MYITYDALIKRFCEFVTAKNEDMRYLAGPAGQLNIIGRPKAANIHKNLETFLSIYFFNSCIIINLLKTVKTECIRQPTVRELPFSDHGIHLVLHALLVGSLQSPVKFTLSGRTWLYGRDCIDGNVFNIELSCKDIVVKLHKYCLIRKKNPTFRRVEKYEIGLTASLKKFLASTEPLDKGAAGLLHWADRPQGEVYRKKIHRNVKFCEKLCLLNRKKCLNFEANLTSCRSNTPRVFNPVIFKIVTLLAKSQREMQGDLKFEVIYLHLRVSKTLQSSKESQKFPLFTAVDRICRYELKPADMVGMIRNHPEH</sequence>
<comment type="caution">
    <text evidence="1">The sequence shown here is derived from an EMBL/GenBank/DDBJ whole genome shotgun (WGS) entry which is preliminary data.</text>
</comment>
<feature type="non-terminal residue" evidence="1">
    <location>
        <position position="310"/>
    </location>
</feature>
<evidence type="ECO:0000313" key="2">
    <source>
        <dbReference type="Proteomes" id="UP001497623"/>
    </source>
</evidence>
<keyword evidence="2" id="KW-1185">Reference proteome</keyword>
<dbReference type="Proteomes" id="UP001497623">
    <property type="component" value="Unassembled WGS sequence"/>
</dbReference>